<feature type="compositionally biased region" description="Acidic residues" evidence="2">
    <location>
        <begin position="705"/>
        <end position="722"/>
    </location>
</feature>
<feature type="compositionally biased region" description="Basic and acidic residues" evidence="2">
    <location>
        <begin position="651"/>
        <end position="662"/>
    </location>
</feature>
<feature type="region of interest" description="Disordered" evidence="2">
    <location>
        <begin position="189"/>
        <end position="215"/>
    </location>
</feature>
<feature type="compositionally biased region" description="Basic and acidic residues" evidence="2">
    <location>
        <begin position="417"/>
        <end position="427"/>
    </location>
</feature>
<evidence type="ECO:0000256" key="1">
    <source>
        <dbReference type="PROSITE-ProRule" id="PRU00723"/>
    </source>
</evidence>
<dbReference type="GO" id="GO:0008270">
    <property type="term" value="F:zinc ion binding"/>
    <property type="evidence" value="ECO:0007669"/>
    <property type="project" value="UniProtKB-KW"/>
</dbReference>
<feature type="compositionally biased region" description="Low complexity" evidence="2">
    <location>
        <begin position="198"/>
        <end position="207"/>
    </location>
</feature>
<feature type="region of interest" description="Disordered" evidence="2">
    <location>
        <begin position="640"/>
        <end position="770"/>
    </location>
</feature>
<organism evidence="4 5">
    <name type="scientific">Vitis vinifera</name>
    <name type="common">Grape</name>
    <dbReference type="NCBI Taxonomy" id="29760"/>
    <lineage>
        <taxon>Eukaryota</taxon>
        <taxon>Viridiplantae</taxon>
        <taxon>Streptophyta</taxon>
        <taxon>Embryophyta</taxon>
        <taxon>Tracheophyta</taxon>
        <taxon>Spermatophyta</taxon>
        <taxon>Magnoliopsida</taxon>
        <taxon>eudicotyledons</taxon>
        <taxon>Gunneridae</taxon>
        <taxon>Pentapetalae</taxon>
        <taxon>rosids</taxon>
        <taxon>Vitales</taxon>
        <taxon>Vitaceae</taxon>
        <taxon>Viteae</taxon>
        <taxon>Vitis</taxon>
    </lineage>
</organism>
<feature type="compositionally biased region" description="Acidic residues" evidence="2">
    <location>
        <begin position="734"/>
        <end position="770"/>
    </location>
</feature>
<keyword evidence="1" id="KW-0863">Zinc-finger</keyword>
<dbReference type="PANTHER" id="PTHR15725:SF14">
    <property type="entry name" value="ZINC FINGER CCCH DOMAIN-CONTAINING PROTEIN 11A"/>
    <property type="match status" value="1"/>
</dbReference>
<dbReference type="Proteomes" id="UP000288805">
    <property type="component" value="Unassembled WGS sequence"/>
</dbReference>
<keyword evidence="1" id="KW-0479">Metal-binding</keyword>
<name>A0A438JR77_VITVI</name>
<evidence type="ECO:0000313" key="4">
    <source>
        <dbReference type="EMBL" id="RVX11461.1"/>
    </source>
</evidence>
<feature type="region of interest" description="Disordered" evidence="2">
    <location>
        <begin position="232"/>
        <end position="324"/>
    </location>
</feature>
<evidence type="ECO:0000256" key="2">
    <source>
        <dbReference type="SAM" id="MobiDB-lite"/>
    </source>
</evidence>
<feature type="domain" description="C3H1-type" evidence="3">
    <location>
        <begin position="103"/>
        <end position="129"/>
    </location>
</feature>
<dbReference type="InterPro" id="IPR000571">
    <property type="entry name" value="Znf_CCCH"/>
</dbReference>
<protein>
    <submittedName>
        <fullName evidence="4">Zinc finger CCCH domain-containing protein 17</fullName>
    </submittedName>
</protein>
<feature type="compositionally biased region" description="Basic and acidic residues" evidence="2">
    <location>
        <begin position="453"/>
        <end position="481"/>
    </location>
</feature>
<evidence type="ECO:0000313" key="5">
    <source>
        <dbReference type="Proteomes" id="UP000288805"/>
    </source>
</evidence>
<feature type="zinc finger region" description="C3H1-type" evidence="1">
    <location>
        <begin position="103"/>
        <end position="129"/>
    </location>
</feature>
<feature type="compositionally biased region" description="Polar residues" evidence="2">
    <location>
        <begin position="135"/>
        <end position="149"/>
    </location>
</feature>
<feature type="compositionally biased region" description="Basic and acidic residues" evidence="2">
    <location>
        <begin position="508"/>
        <end position="518"/>
    </location>
</feature>
<dbReference type="EMBL" id="QGNW01000030">
    <property type="protein sequence ID" value="RVX11461.1"/>
    <property type="molecule type" value="Genomic_DNA"/>
</dbReference>
<proteinExistence type="predicted"/>
<feature type="compositionally biased region" description="Basic and acidic residues" evidence="2">
    <location>
        <begin position="274"/>
        <end position="283"/>
    </location>
</feature>
<dbReference type="AlphaFoldDB" id="A0A438JR77"/>
<sequence length="782" mass="86750">MVAATKDSTAPSQPSAAPPEEDALKRNTDCVYFLASPLTCKKEISEANVTMKISPSFIGKDGFSRDGLWRPGSKGKWMGRVCGRFLVQVPGSECEYRHSEHARMNPRDCWFWLNGNCLNPKCSFRHPPLDGLLGTQATTPSGSSIPTSQSVAPPAPHVPAPHVPAPHVPASHVPAPHVPASHVPAPHVPAPHVPAPHVPYSSSAPAATPGTEPPSLKKVFGGLEKCTQEQRVLQPNFSKSFEVPRPAKPATKTETAPPKHAVSIDKTAVPPAGLRDELPRYKATDVPPASNGNSANRSNRMHQSDVSDDHSFQNGGKDVDEFYRESSPGFDVLVDDDLRDSDYYHDEDQFGGDGRNLNSMNEFDIGRSSDYNSMADMDREMFRDPHGYDSYEHMHGQYPWDHRRSSSERMLVGAAPLERRGYRKSESPDQINESDLRHRLSKHRRVNGLRSVVSHDYDLDNHAEERSHRGPSRRDSHHVPTHESSLSSRLRGRIKLPRRSSPVNGSDLRVEKDMDRGRNWGRLSPGRQQISSQQGRLRDRIRGRVQEDSITDARNSWNQRIRRDIVDDGVADFAGPKSLAELKVVKNTESKEQRMKVQQSLSLGRQRNLKIEGQQQSEDDLSFEGPKPLSVILKRKRGAETAVSGSGMVHGNKEENDPEGKDGFMSSSKTTEVDVVGSVEDGLILTEKDQAADNESSQVPSMNELETEDGVIGDGVTEDQDHELEGFDQRDGDGDGDGEYEYEQGDEAEYNLEEGENVDPEEEYMDDEDGDDFAKKIGVMFS</sequence>
<evidence type="ECO:0000259" key="3">
    <source>
        <dbReference type="PROSITE" id="PS50103"/>
    </source>
</evidence>
<gene>
    <name evidence="4" type="primary">VvCHDp000477_0</name>
    <name evidence="4" type="ORF">CK203_015886</name>
</gene>
<feature type="compositionally biased region" description="Polar residues" evidence="2">
    <location>
        <begin position="526"/>
        <end position="535"/>
    </location>
</feature>
<comment type="caution">
    <text evidence="4">The sequence shown here is derived from an EMBL/GenBank/DDBJ whole genome shotgun (WGS) entry which is preliminary data.</text>
</comment>
<keyword evidence="1" id="KW-0862">Zinc</keyword>
<feature type="region of interest" description="Disordered" evidence="2">
    <location>
        <begin position="415"/>
        <end position="539"/>
    </location>
</feature>
<dbReference type="PANTHER" id="PTHR15725">
    <property type="entry name" value="ZN-FINGER, C-X8-C-X5-C-X3-H TYPE-CONTAINING"/>
    <property type="match status" value="1"/>
</dbReference>
<feature type="compositionally biased region" description="Basic and acidic residues" evidence="2">
    <location>
        <begin position="302"/>
        <end position="324"/>
    </location>
</feature>
<reference evidence="4 5" key="1">
    <citation type="journal article" date="2018" name="PLoS Genet.">
        <title>Population sequencing reveals clonal diversity and ancestral inbreeding in the grapevine cultivar Chardonnay.</title>
        <authorList>
            <person name="Roach M.J."/>
            <person name="Johnson D.L."/>
            <person name="Bohlmann J."/>
            <person name="van Vuuren H.J."/>
            <person name="Jones S.J."/>
            <person name="Pretorius I.S."/>
            <person name="Schmidt S.A."/>
            <person name="Borneman A.R."/>
        </authorList>
    </citation>
    <scope>NUCLEOTIDE SEQUENCE [LARGE SCALE GENOMIC DNA]</scope>
    <source>
        <strain evidence="5">cv. Chardonnay</strain>
        <tissue evidence="4">Leaf</tissue>
    </source>
</reference>
<feature type="compositionally biased region" description="Basic and acidic residues" evidence="2">
    <location>
        <begin position="723"/>
        <end position="733"/>
    </location>
</feature>
<accession>A0A438JR77</accession>
<feature type="region of interest" description="Disordered" evidence="2">
    <location>
        <begin position="133"/>
        <end position="171"/>
    </location>
</feature>
<feature type="compositionally biased region" description="Low complexity" evidence="2">
    <location>
        <begin position="289"/>
        <end position="298"/>
    </location>
</feature>
<dbReference type="PROSITE" id="PS50103">
    <property type="entry name" value="ZF_C3H1"/>
    <property type="match status" value="1"/>
</dbReference>
<feature type="region of interest" description="Disordered" evidence="2">
    <location>
        <begin position="1"/>
        <end position="22"/>
    </location>
</feature>
<dbReference type="Gene3D" id="4.10.1000.10">
    <property type="entry name" value="Zinc finger, CCCH-type"/>
    <property type="match status" value="1"/>
</dbReference>
<feature type="compositionally biased region" description="Pro residues" evidence="2">
    <location>
        <begin position="153"/>
        <end position="167"/>
    </location>
</feature>